<dbReference type="GO" id="GO:0070008">
    <property type="term" value="F:serine-type exopeptidase activity"/>
    <property type="evidence" value="ECO:0007669"/>
    <property type="project" value="InterPro"/>
</dbReference>
<dbReference type="Gene3D" id="3.40.50.1820">
    <property type="entry name" value="alpha/beta hydrolase"/>
    <property type="match status" value="1"/>
</dbReference>
<reference evidence="7 8" key="1">
    <citation type="journal article" date="2018" name="Genome Res.">
        <title>The genomic architecture and molecular evolution of ant odorant receptors.</title>
        <authorList>
            <person name="McKenzie S.K."/>
            <person name="Kronauer D.J.C."/>
        </authorList>
    </citation>
    <scope>NUCLEOTIDE SEQUENCE [LARGE SCALE GENOMIC DNA]</scope>
    <source>
        <strain evidence="7">Clonal line C1</strain>
    </source>
</reference>
<keyword evidence="5" id="KW-0325">Glycoprotein</keyword>
<evidence type="ECO:0000256" key="5">
    <source>
        <dbReference type="ARBA" id="ARBA00023180"/>
    </source>
</evidence>
<dbReference type="GO" id="GO:0008239">
    <property type="term" value="F:dipeptidyl-peptidase activity"/>
    <property type="evidence" value="ECO:0007669"/>
    <property type="project" value="TreeGrafter"/>
</dbReference>
<dbReference type="Pfam" id="PF05577">
    <property type="entry name" value="Peptidase_S28"/>
    <property type="match status" value="1"/>
</dbReference>
<sequence length="491" mass="56325">MKFLLLLLALLAIVTVSTGWRTFMRGRSRYDNLKEPTLSSEKDVLPEEQWFTQDVDHFNPLDNSVWKQRYFVNSDFYKPNGPIFLMIGAEGFINPMWVVKGQWIEYAKELGAMCFYLEHRYYGKSHPTVDLSLNNLIFLSSEIALGDVANFIEGMNVRYNFTKDTKWIAFGGSYGGSLAAWMRVKYTHLVHGAVSSSGPLLAKMDFQEYYIVVENALKEYSQKCVDAVAEAISQFHMMMDLRQQQIAAMFNLCDPIDSKKKVDVANLYETLAGNLANIVQYNKDNRQNSRTANITIKTICDVMMDKKIAMPINRLTYVNDMLLAATEQKCLDYRYDKMIHELRNVSWASEQAEGARQWMYQTCAEFGFFQTSTARPKLFSDTFPVDFFVQQCIDVFGPDFNKNLVETAISRWNIFYGGLDLRVTNVVFVHGSVDPWHVLGMTHSSNPRAPAIFINGTAHCADMYPSSEQDTLQLKQARIQIKGLIKQWLKN</sequence>
<keyword evidence="3 6" id="KW-0732">Signal</keyword>
<dbReference type="EMBL" id="QOIP01000013">
    <property type="protein sequence ID" value="RLU15564.1"/>
    <property type="molecule type" value="Genomic_DNA"/>
</dbReference>
<keyword evidence="4" id="KW-0378">Hydrolase</keyword>
<dbReference type="PANTHER" id="PTHR11010:SF117">
    <property type="entry name" value="SERINE PROTEASE 16"/>
    <property type="match status" value="1"/>
</dbReference>
<gene>
    <name evidence="7" type="ORF">DMN91_012558</name>
</gene>
<dbReference type="InterPro" id="IPR008758">
    <property type="entry name" value="Peptidase_S28"/>
</dbReference>
<keyword evidence="2" id="KW-0645">Protease</keyword>
<feature type="chain" id="PRO_5018041316" description="Serine protease K12H4.7" evidence="6">
    <location>
        <begin position="20"/>
        <end position="491"/>
    </location>
</feature>
<dbReference type="InterPro" id="IPR042269">
    <property type="entry name" value="Ser_carbopepase_S28_SKS"/>
</dbReference>
<evidence type="ECO:0000256" key="4">
    <source>
        <dbReference type="ARBA" id="ARBA00022801"/>
    </source>
</evidence>
<protein>
    <recommendedName>
        <fullName evidence="9">Serine protease K12H4.7</fullName>
    </recommendedName>
</protein>
<evidence type="ECO:0000256" key="1">
    <source>
        <dbReference type="ARBA" id="ARBA00011079"/>
    </source>
</evidence>
<evidence type="ECO:0000256" key="2">
    <source>
        <dbReference type="ARBA" id="ARBA00022670"/>
    </source>
</evidence>
<dbReference type="OrthoDB" id="1735038at2759"/>
<dbReference type="Gene3D" id="1.20.120.980">
    <property type="entry name" value="Serine carboxypeptidase S28, SKS domain"/>
    <property type="match status" value="1"/>
</dbReference>
<evidence type="ECO:0000313" key="7">
    <source>
        <dbReference type="EMBL" id="RLU15564.1"/>
    </source>
</evidence>
<comment type="caution">
    <text evidence="7">The sequence shown here is derived from an EMBL/GenBank/DDBJ whole genome shotgun (WGS) entry which is preliminary data.</text>
</comment>
<evidence type="ECO:0000256" key="6">
    <source>
        <dbReference type="SAM" id="SignalP"/>
    </source>
</evidence>
<proteinExistence type="inferred from homology"/>
<dbReference type="GO" id="GO:0006508">
    <property type="term" value="P:proteolysis"/>
    <property type="evidence" value="ECO:0007669"/>
    <property type="project" value="UniProtKB-KW"/>
</dbReference>
<name>A0A3L8D5Q3_OOCBI</name>
<feature type="signal peptide" evidence="6">
    <location>
        <begin position="1"/>
        <end position="19"/>
    </location>
</feature>
<evidence type="ECO:0008006" key="9">
    <source>
        <dbReference type="Google" id="ProtNLM"/>
    </source>
</evidence>
<evidence type="ECO:0000256" key="3">
    <source>
        <dbReference type="ARBA" id="ARBA00022729"/>
    </source>
</evidence>
<dbReference type="Proteomes" id="UP000279307">
    <property type="component" value="Chromosome 13"/>
</dbReference>
<dbReference type="AlphaFoldDB" id="A0A3L8D5Q3"/>
<comment type="similarity">
    <text evidence="1">Belongs to the peptidase S28 family.</text>
</comment>
<dbReference type="InterPro" id="IPR029058">
    <property type="entry name" value="AB_hydrolase_fold"/>
</dbReference>
<evidence type="ECO:0000313" key="8">
    <source>
        <dbReference type="Proteomes" id="UP000279307"/>
    </source>
</evidence>
<organism evidence="7 8">
    <name type="scientific">Ooceraea biroi</name>
    <name type="common">Clonal raider ant</name>
    <name type="synonym">Cerapachys biroi</name>
    <dbReference type="NCBI Taxonomy" id="2015173"/>
    <lineage>
        <taxon>Eukaryota</taxon>
        <taxon>Metazoa</taxon>
        <taxon>Ecdysozoa</taxon>
        <taxon>Arthropoda</taxon>
        <taxon>Hexapoda</taxon>
        <taxon>Insecta</taxon>
        <taxon>Pterygota</taxon>
        <taxon>Neoptera</taxon>
        <taxon>Endopterygota</taxon>
        <taxon>Hymenoptera</taxon>
        <taxon>Apocrita</taxon>
        <taxon>Aculeata</taxon>
        <taxon>Formicoidea</taxon>
        <taxon>Formicidae</taxon>
        <taxon>Dorylinae</taxon>
        <taxon>Ooceraea</taxon>
    </lineage>
</organism>
<dbReference type="FunFam" id="1.20.120.980:FF:000003">
    <property type="entry name" value="Serine protease 16"/>
    <property type="match status" value="1"/>
</dbReference>
<accession>A0A3L8D5Q3</accession>
<dbReference type="SUPFAM" id="SSF53474">
    <property type="entry name" value="alpha/beta-Hydrolases"/>
    <property type="match status" value="1"/>
</dbReference>
<dbReference type="PANTHER" id="PTHR11010">
    <property type="entry name" value="PROTEASE S28 PRO-X CARBOXYPEPTIDASE-RELATED"/>
    <property type="match status" value="1"/>
</dbReference>